<dbReference type="EMBL" id="CAJOBJ010100516">
    <property type="protein sequence ID" value="CAF4585325.1"/>
    <property type="molecule type" value="Genomic_DNA"/>
</dbReference>
<feature type="non-terminal residue" evidence="1">
    <location>
        <position position="1"/>
    </location>
</feature>
<name>A0A8S2YYD2_9BILA</name>
<dbReference type="Proteomes" id="UP000681720">
    <property type="component" value="Unassembled WGS sequence"/>
</dbReference>
<reference evidence="1" key="1">
    <citation type="submission" date="2021-02" db="EMBL/GenBank/DDBJ databases">
        <authorList>
            <person name="Nowell W R."/>
        </authorList>
    </citation>
    <scope>NUCLEOTIDE SEQUENCE</scope>
</reference>
<gene>
    <name evidence="1" type="ORF">GIL414_LOCUS38255</name>
</gene>
<evidence type="ECO:0000313" key="2">
    <source>
        <dbReference type="Proteomes" id="UP000681720"/>
    </source>
</evidence>
<organism evidence="1 2">
    <name type="scientific">Rotaria magnacalcarata</name>
    <dbReference type="NCBI Taxonomy" id="392030"/>
    <lineage>
        <taxon>Eukaryota</taxon>
        <taxon>Metazoa</taxon>
        <taxon>Spiralia</taxon>
        <taxon>Gnathifera</taxon>
        <taxon>Rotifera</taxon>
        <taxon>Eurotatoria</taxon>
        <taxon>Bdelloidea</taxon>
        <taxon>Philodinida</taxon>
        <taxon>Philodinidae</taxon>
        <taxon>Rotaria</taxon>
    </lineage>
</organism>
<protein>
    <submittedName>
        <fullName evidence="1">Uncharacterized protein</fullName>
    </submittedName>
</protein>
<sequence length="80" mass="9124">KLTISKIQHHIDAIGLASSGGHLNDNSLWFSSSNDYLAKIISNTNNNLIVERFRRTKLISPGDVPPQEMYEKRRLQTFIN</sequence>
<dbReference type="AlphaFoldDB" id="A0A8S2YYD2"/>
<proteinExistence type="predicted"/>
<evidence type="ECO:0000313" key="1">
    <source>
        <dbReference type="EMBL" id="CAF4585325.1"/>
    </source>
</evidence>
<feature type="non-terminal residue" evidence="1">
    <location>
        <position position="80"/>
    </location>
</feature>
<comment type="caution">
    <text evidence="1">The sequence shown here is derived from an EMBL/GenBank/DDBJ whole genome shotgun (WGS) entry which is preliminary data.</text>
</comment>
<accession>A0A8S2YYD2</accession>